<dbReference type="Pfam" id="PF13577">
    <property type="entry name" value="SnoaL_4"/>
    <property type="match status" value="1"/>
</dbReference>
<evidence type="ECO:0000259" key="1">
    <source>
        <dbReference type="Pfam" id="PF13577"/>
    </source>
</evidence>
<accession>A0ABR9IZ86</accession>
<sequence>MKYLTLMTAICAPFACSDIAGAEPIGIDDRMAIIDTITDIAAGADRHQWSRVRGAFADQVMLDYTGLWGGQATSQSADEVVAQWSGFLPGFDRTLHLVANHTIVEAGDRAATAEADFQAVHRIDADSWTLMGHYRYELAKRDGVWKVTRLVMTPTHETGDRGLVNRAAERAKASR</sequence>
<dbReference type="CDD" id="cd00531">
    <property type="entry name" value="NTF2_like"/>
    <property type="match status" value="1"/>
</dbReference>
<dbReference type="Proteomes" id="UP000620262">
    <property type="component" value="Unassembled WGS sequence"/>
</dbReference>
<dbReference type="SUPFAM" id="SSF54427">
    <property type="entry name" value="NTF2-like"/>
    <property type="match status" value="1"/>
</dbReference>
<name>A0ABR9IZ86_RHIVS</name>
<evidence type="ECO:0000313" key="2">
    <source>
        <dbReference type="EMBL" id="MBE1508446.1"/>
    </source>
</evidence>
<protein>
    <recommendedName>
        <fullName evidence="1">SnoaL-like domain-containing protein</fullName>
    </recommendedName>
</protein>
<dbReference type="Gene3D" id="3.10.450.50">
    <property type="match status" value="1"/>
</dbReference>
<organism evidence="2 3">
    <name type="scientific">Rhizobium viscosum</name>
    <name type="common">Arthrobacter viscosus</name>
    <dbReference type="NCBI Taxonomy" id="1673"/>
    <lineage>
        <taxon>Bacteria</taxon>
        <taxon>Pseudomonadati</taxon>
        <taxon>Pseudomonadota</taxon>
        <taxon>Alphaproteobacteria</taxon>
        <taxon>Hyphomicrobiales</taxon>
        <taxon>Rhizobiaceae</taxon>
        <taxon>Rhizobium/Agrobacterium group</taxon>
        <taxon>Rhizobium</taxon>
    </lineage>
</organism>
<feature type="domain" description="SnoaL-like" evidence="1">
    <location>
        <begin position="28"/>
        <end position="150"/>
    </location>
</feature>
<gene>
    <name evidence="2" type="ORF">H4W29_005691</name>
</gene>
<dbReference type="RefSeq" id="WP_192732042.1">
    <property type="nucleotide sequence ID" value="NZ_BAAAVL010000010.1"/>
</dbReference>
<keyword evidence="3" id="KW-1185">Reference proteome</keyword>
<proteinExistence type="predicted"/>
<reference evidence="2 3" key="1">
    <citation type="submission" date="2020-10" db="EMBL/GenBank/DDBJ databases">
        <title>Sequencing the genomes of 1000 actinobacteria strains.</title>
        <authorList>
            <person name="Klenk H.-P."/>
        </authorList>
    </citation>
    <scope>NUCLEOTIDE SEQUENCE [LARGE SCALE GENOMIC DNA]</scope>
    <source>
        <strain evidence="2 3">DSM 7307</strain>
    </source>
</reference>
<dbReference type="EMBL" id="JADBEC010000002">
    <property type="protein sequence ID" value="MBE1508446.1"/>
    <property type="molecule type" value="Genomic_DNA"/>
</dbReference>
<dbReference type="InterPro" id="IPR037401">
    <property type="entry name" value="SnoaL-like"/>
</dbReference>
<comment type="caution">
    <text evidence="2">The sequence shown here is derived from an EMBL/GenBank/DDBJ whole genome shotgun (WGS) entry which is preliminary data.</text>
</comment>
<dbReference type="InterPro" id="IPR032710">
    <property type="entry name" value="NTF2-like_dom_sf"/>
</dbReference>
<evidence type="ECO:0000313" key="3">
    <source>
        <dbReference type="Proteomes" id="UP000620262"/>
    </source>
</evidence>